<proteinExistence type="predicted"/>
<dbReference type="Proteomes" id="UP000824219">
    <property type="component" value="Linkage Group LG10"/>
</dbReference>
<dbReference type="AlphaFoldDB" id="A0A9D3NSH1"/>
<protein>
    <submittedName>
        <fullName evidence="2">Uncharacterized protein</fullName>
    </submittedName>
</protein>
<dbReference type="EMBL" id="JAHKSW010000010">
    <property type="protein sequence ID" value="KAG7327729.1"/>
    <property type="molecule type" value="Genomic_DNA"/>
</dbReference>
<name>A0A9D3NSH1_9TELE</name>
<reference evidence="2 3" key="1">
    <citation type="submission" date="2021-06" db="EMBL/GenBank/DDBJ databases">
        <title>Chromosome-level genome assembly of the red-tail catfish (Hemibagrus wyckioides).</title>
        <authorList>
            <person name="Shao F."/>
        </authorList>
    </citation>
    <scope>NUCLEOTIDE SEQUENCE [LARGE SCALE GENOMIC DNA]</scope>
    <source>
        <strain evidence="2">EC202008001</strain>
        <tissue evidence="2">Blood</tissue>
    </source>
</reference>
<organism evidence="2 3">
    <name type="scientific">Hemibagrus wyckioides</name>
    <dbReference type="NCBI Taxonomy" id="337641"/>
    <lineage>
        <taxon>Eukaryota</taxon>
        <taxon>Metazoa</taxon>
        <taxon>Chordata</taxon>
        <taxon>Craniata</taxon>
        <taxon>Vertebrata</taxon>
        <taxon>Euteleostomi</taxon>
        <taxon>Actinopterygii</taxon>
        <taxon>Neopterygii</taxon>
        <taxon>Teleostei</taxon>
        <taxon>Ostariophysi</taxon>
        <taxon>Siluriformes</taxon>
        <taxon>Bagridae</taxon>
        <taxon>Hemibagrus</taxon>
    </lineage>
</organism>
<evidence type="ECO:0000256" key="1">
    <source>
        <dbReference type="SAM" id="MobiDB-lite"/>
    </source>
</evidence>
<evidence type="ECO:0000313" key="3">
    <source>
        <dbReference type="Proteomes" id="UP000824219"/>
    </source>
</evidence>
<dbReference type="OrthoDB" id="10594540at2759"/>
<evidence type="ECO:0000313" key="2">
    <source>
        <dbReference type="EMBL" id="KAG7327729.1"/>
    </source>
</evidence>
<keyword evidence="3" id="KW-1185">Reference proteome</keyword>
<comment type="caution">
    <text evidence="2">The sequence shown here is derived from an EMBL/GenBank/DDBJ whole genome shotgun (WGS) entry which is preliminary data.</text>
</comment>
<accession>A0A9D3NSH1</accession>
<sequence length="139" mass="15625">MQKIYSRSSTEEEISLPEQKTKSGSEQKGAAAALRLLVLFLTLGEKLQTALGVTDLQYTPHTSIPQKTDTVLCYRTETWIQECETELDVELEMEQEEEHAGLAEVPPDVQELASLMLCEDVSYEMADDLIMSSLFCTMK</sequence>
<feature type="region of interest" description="Disordered" evidence="1">
    <location>
        <begin position="1"/>
        <end position="25"/>
    </location>
</feature>
<gene>
    <name evidence="2" type="ORF">KOW79_009335</name>
</gene>